<protein>
    <recommendedName>
        <fullName evidence="4">Reverse transcriptase-rnase h-integrase</fullName>
    </recommendedName>
</protein>
<evidence type="ECO:0000313" key="3">
    <source>
        <dbReference type="Proteomes" id="UP000017559"/>
    </source>
</evidence>
<evidence type="ECO:0000313" key="2">
    <source>
        <dbReference type="EMBL" id="ESK84881.1"/>
    </source>
</evidence>
<comment type="caution">
    <text evidence="2">The sequence shown here is derived from an EMBL/GenBank/DDBJ whole genome shotgun (WGS) entry which is preliminary data.</text>
</comment>
<proteinExistence type="predicted"/>
<evidence type="ECO:0008006" key="4">
    <source>
        <dbReference type="Google" id="ProtNLM"/>
    </source>
</evidence>
<accession>V2WWF9</accession>
<name>V2WWF9_MONRO</name>
<dbReference type="AlphaFoldDB" id="V2WWF9"/>
<gene>
    <name evidence="2" type="ORF">Moror_14922</name>
</gene>
<dbReference type="Proteomes" id="UP000017559">
    <property type="component" value="Unassembled WGS sequence"/>
</dbReference>
<reference evidence="2 3" key="1">
    <citation type="journal article" date="2014" name="BMC Genomics">
        <title>Genome and secretome analysis of the hemibiotrophic fungal pathogen, Moniliophthora roreri, which causes frosty pod rot disease of cacao: mechanisms of the biotrophic and necrotrophic phases.</title>
        <authorList>
            <person name="Meinhardt L.W."/>
            <person name="Costa G.G.L."/>
            <person name="Thomazella D.P.T."/>
            <person name="Teixeira P.J.P.L."/>
            <person name="Carazzolle M.F."/>
            <person name="Schuster S.C."/>
            <person name="Carlson J.E."/>
            <person name="Guiltinan M.J."/>
            <person name="Mieczkowski P."/>
            <person name="Farmer A."/>
            <person name="Ramaraj T."/>
            <person name="Crozier J."/>
            <person name="Davis R.E."/>
            <person name="Shao J."/>
            <person name="Melnick R.L."/>
            <person name="Pereira G.A.G."/>
            <person name="Bailey B.A."/>
        </authorList>
    </citation>
    <scope>NUCLEOTIDE SEQUENCE [LARGE SCALE GENOMIC DNA]</scope>
    <source>
        <strain evidence="2 3">MCA 2997</strain>
    </source>
</reference>
<feature type="region of interest" description="Disordered" evidence="1">
    <location>
        <begin position="102"/>
        <end position="131"/>
    </location>
</feature>
<feature type="compositionally biased region" description="Polar residues" evidence="1">
    <location>
        <begin position="14"/>
        <end position="30"/>
    </location>
</feature>
<keyword evidence="3" id="KW-1185">Reference proteome</keyword>
<evidence type="ECO:0000256" key="1">
    <source>
        <dbReference type="SAM" id="MobiDB-lite"/>
    </source>
</evidence>
<sequence>METGTPDPTLMTPRASSLGSPQNPKLSMSDLSPLPVRPPNLLLTTPSFILTPLPILMSNLRSSQPTTPLIEDPHLRPPLTPEVFRHLKHQFHPDVEIIPTVGREGPSQVQEVEDEEQENRTPLSDEDLLMPSLRPPTPLPTPMTLLVDCISALCVDWNAISPEIAHSTCVSDASRLNLDICLGTALTNEGLAALCTEGLVQVQTLCQMIAIMMMTITRISEESAEESIHNSRGDADFLFIGADPQKVQRFAEPPLVSEQVTVSWQPTLDVPATPVLRNVNEMPDTSYNYNTELYGDGES</sequence>
<feature type="region of interest" description="Disordered" evidence="1">
    <location>
        <begin position="1"/>
        <end position="32"/>
    </location>
</feature>
<dbReference type="KEGG" id="mrr:Moror_14922"/>
<organism evidence="2 3">
    <name type="scientific">Moniliophthora roreri (strain MCA 2997)</name>
    <name type="common">Cocoa frosty pod rot fungus</name>
    <name type="synonym">Crinipellis roreri</name>
    <dbReference type="NCBI Taxonomy" id="1381753"/>
    <lineage>
        <taxon>Eukaryota</taxon>
        <taxon>Fungi</taxon>
        <taxon>Dikarya</taxon>
        <taxon>Basidiomycota</taxon>
        <taxon>Agaricomycotina</taxon>
        <taxon>Agaricomycetes</taxon>
        <taxon>Agaricomycetidae</taxon>
        <taxon>Agaricales</taxon>
        <taxon>Marasmiineae</taxon>
        <taxon>Marasmiaceae</taxon>
        <taxon>Moniliophthora</taxon>
    </lineage>
</organism>
<dbReference type="EMBL" id="AWSO01001207">
    <property type="protein sequence ID" value="ESK84881.1"/>
    <property type="molecule type" value="Genomic_DNA"/>
</dbReference>
<dbReference type="OrthoDB" id="2506944at2759"/>
<dbReference type="HOGENOM" id="CLU_036636_0_0_1"/>